<dbReference type="RefSeq" id="WP_114678155.1">
    <property type="nucleotide sequence ID" value="NZ_CP031188.1"/>
</dbReference>
<reference evidence="1 2" key="1">
    <citation type="submission" date="2018-07" db="EMBL/GenBank/DDBJ databases">
        <title>Complete genome sequence of Flavobacterium arcticum type strain SM1502T.</title>
        <authorList>
            <person name="Li Y."/>
            <person name="Li D.-D."/>
        </authorList>
    </citation>
    <scope>NUCLEOTIDE SEQUENCE [LARGE SCALE GENOMIC DNA]</scope>
    <source>
        <strain evidence="1 2">SM1502</strain>
    </source>
</reference>
<name>A0A345HCT7_9FLAO</name>
<keyword evidence="2" id="KW-1185">Reference proteome</keyword>
<evidence type="ECO:0000313" key="2">
    <source>
        <dbReference type="Proteomes" id="UP000253951"/>
    </source>
</evidence>
<protein>
    <submittedName>
        <fullName evidence="1">Uncharacterized protein</fullName>
    </submittedName>
</protein>
<sequence length="287" mass="33564">MNFTTQTSYNNKLLLVDKLGKTKETLFNNISHFGDNYVLAKEDENIFYTLLDLNGNIVNESLDEKLNVIHRFDNGLLLTYSSFNKSYKSSDGFSYNVNYNVYAIYNHDTRKSSVVSIIQSDPLSSINNQKTLKVEVVKNFMNKTIYTFNDLIFSEMINEQYMIIGSHFDLAAKKSMKNYLNSLFETFQNKRMWDMINILDIPSYNGETSIDYALLSGRVFKEVEYTLYTLINFPDTMISDITFEKEKSQKLEKRESFTPVKSIRNSVWKKKNKWQTMFTGLVDFSFN</sequence>
<accession>A0A345HCT7</accession>
<dbReference type="Proteomes" id="UP000253951">
    <property type="component" value="Chromosome"/>
</dbReference>
<dbReference type="AlphaFoldDB" id="A0A345HCT7"/>
<gene>
    <name evidence="1" type="ORF">DVK85_09190</name>
</gene>
<organism evidence="1 2">
    <name type="scientific">Flavobacterium arcticum</name>
    <dbReference type="NCBI Taxonomy" id="1784713"/>
    <lineage>
        <taxon>Bacteria</taxon>
        <taxon>Pseudomonadati</taxon>
        <taxon>Bacteroidota</taxon>
        <taxon>Flavobacteriia</taxon>
        <taxon>Flavobacteriales</taxon>
        <taxon>Flavobacteriaceae</taxon>
        <taxon>Flavobacterium</taxon>
    </lineage>
</organism>
<dbReference type="OrthoDB" id="1358122at2"/>
<dbReference type="EMBL" id="CP031188">
    <property type="protein sequence ID" value="AXG74397.1"/>
    <property type="molecule type" value="Genomic_DNA"/>
</dbReference>
<proteinExistence type="predicted"/>
<evidence type="ECO:0000313" key="1">
    <source>
        <dbReference type="EMBL" id="AXG74397.1"/>
    </source>
</evidence>
<dbReference type="KEGG" id="fat:DVK85_09190"/>